<protein>
    <submittedName>
        <fullName evidence="1">Uncharacterized protein</fullName>
    </submittedName>
</protein>
<proteinExistence type="predicted"/>
<sequence length="95" mass="10542">MAGCHLVVWPIVVPPHPDASTDKFVHATEFSGMSKFTAPIEILNEMWCKWCEVAACGLSSRKTRGESKGKLSTCVSYTPSQHKCNCRKRLGFTQP</sequence>
<dbReference type="EMBL" id="RIBY02002611">
    <property type="protein sequence ID" value="KAH9808142.1"/>
    <property type="molecule type" value="Genomic_DNA"/>
</dbReference>
<evidence type="ECO:0000313" key="2">
    <source>
        <dbReference type="Proteomes" id="UP001138500"/>
    </source>
</evidence>
<dbReference type="Proteomes" id="UP001138500">
    <property type="component" value="Unassembled WGS sequence"/>
</dbReference>
<reference evidence="1 2" key="2">
    <citation type="journal article" date="2021" name="Curr. Genet.">
        <title>Genetic response to nitrogen starvation in the aggressive Eucalyptus foliar pathogen Teratosphaeria destructans.</title>
        <authorList>
            <person name="Havenga M."/>
            <person name="Wingfield B.D."/>
            <person name="Wingfield M.J."/>
            <person name="Dreyer L.L."/>
            <person name="Roets F."/>
            <person name="Aylward J."/>
        </authorList>
    </citation>
    <scope>NUCLEOTIDE SEQUENCE [LARGE SCALE GENOMIC DNA]</scope>
    <source>
        <strain evidence="1">CMW44962</strain>
    </source>
</reference>
<name>A0A9W7SHS6_9PEZI</name>
<accession>A0A9W7SHS6</accession>
<comment type="caution">
    <text evidence="1">The sequence shown here is derived from an EMBL/GenBank/DDBJ whole genome shotgun (WGS) entry which is preliminary data.</text>
</comment>
<reference evidence="1 2" key="1">
    <citation type="journal article" date="2018" name="IMA Fungus">
        <title>IMA Genome-F 10: Nine draft genome sequences of Claviceps purpurea s.lat., including C. arundinis, C. humidiphila, and C. cf. spartinae, pseudomolecules for the pitch canker pathogen Fusarium circinatum, draft genome of Davidsoniella eucalypti, Grosmannia galeiformis, Quambalaria eucalypti, and Teratosphaeria destructans.</title>
        <authorList>
            <person name="Wingfield B.D."/>
            <person name="Liu M."/>
            <person name="Nguyen H.D."/>
            <person name="Lane F.A."/>
            <person name="Morgan S.W."/>
            <person name="De Vos L."/>
            <person name="Wilken P.M."/>
            <person name="Duong T.A."/>
            <person name="Aylward J."/>
            <person name="Coetzee M.P."/>
            <person name="Dadej K."/>
            <person name="De Beer Z.W."/>
            <person name="Findlay W."/>
            <person name="Havenga M."/>
            <person name="Kolarik M."/>
            <person name="Menzies J.G."/>
            <person name="Naidoo K."/>
            <person name="Pochopski O."/>
            <person name="Shoukouhi P."/>
            <person name="Santana Q.C."/>
            <person name="Seifert K.A."/>
            <person name="Soal N."/>
            <person name="Steenkamp E.T."/>
            <person name="Tatham C.T."/>
            <person name="van der Nest M.A."/>
            <person name="Wingfield M.J."/>
        </authorList>
    </citation>
    <scope>NUCLEOTIDE SEQUENCE [LARGE SCALE GENOMIC DNA]</scope>
    <source>
        <strain evidence="1">CMW44962</strain>
    </source>
</reference>
<organism evidence="1 2">
    <name type="scientific">Teratosphaeria destructans</name>
    <dbReference type="NCBI Taxonomy" id="418781"/>
    <lineage>
        <taxon>Eukaryota</taxon>
        <taxon>Fungi</taxon>
        <taxon>Dikarya</taxon>
        <taxon>Ascomycota</taxon>
        <taxon>Pezizomycotina</taxon>
        <taxon>Dothideomycetes</taxon>
        <taxon>Dothideomycetidae</taxon>
        <taxon>Mycosphaerellales</taxon>
        <taxon>Teratosphaeriaceae</taxon>
        <taxon>Teratosphaeria</taxon>
    </lineage>
</organism>
<keyword evidence="2" id="KW-1185">Reference proteome</keyword>
<evidence type="ECO:0000313" key="1">
    <source>
        <dbReference type="EMBL" id="KAH9808142.1"/>
    </source>
</evidence>
<gene>
    <name evidence="1" type="ORF">Tdes44962_MAKER06323</name>
</gene>
<dbReference type="AlphaFoldDB" id="A0A9W7SHS6"/>